<gene>
    <name evidence="1" type="ORF">UM93_14775</name>
</gene>
<sequence length="231" mass="24983">MSSSLALHHALQAAELPLPAAKAQLRGHAIAIWTEPTTNVLAFLALHDSLKDWRFILLGSDPSVPVQDLIGQWQELSAGVCNSFQGASGITEAQALAEFGVSSLENSTLATQIRSKGPNVSESANLSGTLIAVQIISPATLPALFEWEGADNLGSRAALSALLARWQRLWGAELFRLSDTDEATLSLLIRNSGRISEKQLALRAELLAACDELRVTKLLDTADEIYELWWD</sequence>
<proteinExistence type="predicted"/>
<protein>
    <recommendedName>
        <fullName evidence="3">DUF4253 domain-containing protein</fullName>
    </recommendedName>
</protein>
<name>A0A0D4C204_9MICC</name>
<dbReference type="AlphaFoldDB" id="A0A0D4C204"/>
<keyword evidence="2" id="KW-1185">Reference proteome</keyword>
<dbReference type="HOGENOM" id="CLU_1197803_0_0_11"/>
<dbReference type="Proteomes" id="UP000061839">
    <property type="component" value="Chromosome"/>
</dbReference>
<organism evidence="1 2">
    <name type="scientific">Psychromicrobium lacuslunae</name>
    <dbReference type="NCBI Taxonomy" id="1618207"/>
    <lineage>
        <taxon>Bacteria</taxon>
        <taxon>Bacillati</taxon>
        <taxon>Actinomycetota</taxon>
        <taxon>Actinomycetes</taxon>
        <taxon>Micrococcales</taxon>
        <taxon>Micrococcaceae</taxon>
        <taxon>Psychromicrobium</taxon>
    </lineage>
</organism>
<evidence type="ECO:0008006" key="3">
    <source>
        <dbReference type="Google" id="ProtNLM"/>
    </source>
</evidence>
<dbReference type="KEGG" id="ari:UM93_14775"/>
<dbReference type="EMBL" id="CP011005">
    <property type="protein sequence ID" value="AJT42445.1"/>
    <property type="molecule type" value="Genomic_DNA"/>
</dbReference>
<evidence type="ECO:0000313" key="1">
    <source>
        <dbReference type="EMBL" id="AJT42445.1"/>
    </source>
</evidence>
<accession>A0A0D4C204</accession>
<reference evidence="1 2" key="1">
    <citation type="journal article" date="2015" name="Genome Announc.">
        <title>Complete Genome Sequencing of Protease-Producing Novel Arthrobacter sp. Strain IHBB 11108 Using PacBio Single-Molecule Real-Time Sequencing Technology.</title>
        <authorList>
            <person name="Kiran S."/>
            <person name="Swarnkar M.K."/>
            <person name="Pal M."/>
            <person name="Thakur R."/>
            <person name="Tewari R."/>
            <person name="Singh A.K."/>
            <person name="Gulati A."/>
        </authorList>
    </citation>
    <scope>NUCLEOTIDE SEQUENCE [LARGE SCALE GENOMIC DNA]</scope>
    <source>
        <strain evidence="1 2">IHBB 11108</strain>
    </source>
</reference>
<evidence type="ECO:0000313" key="2">
    <source>
        <dbReference type="Proteomes" id="UP000061839"/>
    </source>
</evidence>
<dbReference type="RefSeq" id="WP_045076302.1">
    <property type="nucleotide sequence ID" value="NZ_CP011005.1"/>
</dbReference>
<dbReference type="PATRIC" id="fig|1618207.4.peg.3009"/>